<sequence>MSILGLFNSNMKKLGLLLFGVFCLRAATAQDFPVVSIYGEGISINTVESKTLNEISGLAFGQIHPEFIYVHNDSGGKSIVYVLDSLGNEIGEVKLKGANNQDWEDIAVGPGKDGQATIYVGDIGDNSAKRDEIILYRFPEPEQIKKEVEVSVEKIKLTYPDGPMDAETLMIDPLTGDILILSKRDKMNTLFRLPASKFEEKEAELEEVMKLPITSAVAGDISKDGKQIVIKNYLEIYYWQVKEGESVIQTLSRKPVRLPYVPEPQGEAIGFTMKGDAFYTVSEVRFEVEPILYRFTKD</sequence>
<proteinExistence type="predicted"/>
<dbReference type="eggNOG" id="COG0823">
    <property type="taxonomic scope" value="Bacteria"/>
</dbReference>
<gene>
    <name evidence="2" type="ORF">ALPR1_17693</name>
</gene>
<dbReference type="Proteomes" id="UP000003919">
    <property type="component" value="Unassembled WGS sequence"/>
</dbReference>
<evidence type="ECO:0000313" key="2">
    <source>
        <dbReference type="EMBL" id="EAZ80893.2"/>
    </source>
</evidence>
<keyword evidence="1" id="KW-0732">Signal</keyword>
<dbReference type="EMBL" id="AAXU02000001">
    <property type="protein sequence ID" value="EAZ80893.2"/>
    <property type="molecule type" value="Genomic_DNA"/>
</dbReference>
<accession>A3HWC0</accession>
<dbReference type="STRING" id="388413.ALPR1_17693"/>
<dbReference type="AlphaFoldDB" id="A3HWC0"/>
<comment type="caution">
    <text evidence="2">The sequence shown here is derived from an EMBL/GenBank/DDBJ whole genome shotgun (WGS) entry which is preliminary data.</text>
</comment>
<dbReference type="HOGENOM" id="CLU_062020_0_0_10"/>
<protein>
    <submittedName>
        <fullName evidence="2">Integral membrane protein</fullName>
    </submittedName>
</protein>
<evidence type="ECO:0000313" key="3">
    <source>
        <dbReference type="Proteomes" id="UP000003919"/>
    </source>
</evidence>
<feature type="signal peptide" evidence="1">
    <location>
        <begin position="1"/>
        <end position="29"/>
    </location>
</feature>
<organism evidence="2 3">
    <name type="scientific">Algoriphagus machipongonensis</name>
    <dbReference type="NCBI Taxonomy" id="388413"/>
    <lineage>
        <taxon>Bacteria</taxon>
        <taxon>Pseudomonadati</taxon>
        <taxon>Bacteroidota</taxon>
        <taxon>Cytophagia</taxon>
        <taxon>Cytophagales</taxon>
        <taxon>Cyclobacteriaceae</taxon>
        <taxon>Algoriphagus</taxon>
    </lineage>
</organism>
<keyword evidence="3" id="KW-1185">Reference proteome</keyword>
<reference evidence="2 3" key="1">
    <citation type="journal article" date="2011" name="J. Bacteriol.">
        <title>Complete genome sequence of Algoriphagus sp. PR1, bacterial prey of a colony-forming choanoflagellate.</title>
        <authorList>
            <person name="Alegado R.A."/>
            <person name="Ferriera S."/>
            <person name="Nusbaum C."/>
            <person name="Young S.K."/>
            <person name="Zeng Q."/>
            <person name="Imamovic A."/>
            <person name="Fairclough S.R."/>
            <person name="King N."/>
        </authorList>
    </citation>
    <scope>NUCLEOTIDE SEQUENCE [LARGE SCALE GENOMIC DNA]</scope>
    <source>
        <strain evidence="2 3">PR1</strain>
    </source>
</reference>
<name>A3HWC0_9BACT</name>
<evidence type="ECO:0000256" key="1">
    <source>
        <dbReference type="SAM" id="SignalP"/>
    </source>
</evidence>
<feature type="chain" id="PRO_5002653461" evidence="1">
    <location>
        <begin position="30"/>
        <end position="298"/>
    </location>
</feature>